<name>A0ACB8SAE6_9AGAM</name>
<organism evidence="1 2">
    <name type="scientific">Auriscalpium vulgare</name>
    <dbReference type="NCBI Taxonomy" id="40419"/>
    <lineage>
        <taxon>Eukaryota</taxon>
        <taxon>Fungi</taxon>
        <taxon>Dikarya</taxon>
        <taxon>Basidiomycota</taxon>
        <taxon>Agaricomycotina</taxon>
        <taxon>Agaricomycetes</taxon>
        <taxon>Russulales</taxon>
        <taxon>Auriscalpiaceae</taxon>
        <taxon>Auriscalpium</taxon>
    </lineage>
</organism>
<gene>
    <name evidence="1" type="ORF">FA95DRAFT_1170490</name>
</gene>
<accession>A0ACB8SAE6</accession>
<evidence type="ECO:0000313" key="2">
    <source>
        <dbReference type="Proteomes" id="UP000814033"/>
    </source>
</evidence>
<protein>
    <submittedName>
        <fullName evidence="1">Uncharacterized protein</fullName>
    </submittedName>
</protein>
<sequence length="427" mass="48584">MILQKPDELTEPLLRLDDPDAGPSDEPPPPSFEESASHVLIDFDQGGALVPSGGEAPPPQFEPYNAEHWVSSDQSSIISHDPHLNKDGEALYRFLLSQARTPPTYIVHIQGVHVERRSRLVTTKDRHGHSRTETEYYNETVTDFDFKIDLSQHVPSYATQWTVGDDEPTYRGKMKCEIGLPGATRKPEKAEARVFDSWQLERVKRGLPPWIGLQQSIVHGDNRVAMQERHEVLKSSWTLRQWADDYCGSNKVFKEFVYEKVVYGWSTEALENAILTLVRTTHYTGDVTVNFRPSHNKIIIRPDTHLSRMLSNGWWKFFLIITLIYPFIWLFQHFHSRGGGRWTVGGGAYALKSWEIPTEADNHERNIVQTEAGPRKLVGIKEGQWFKAWEGTIRSSVLAKKIDPVPAYAPASLTHSITASMLDGYRA</sequence>
<dbReference type="EMBL" id="MU275843">
    <property type="protein sequence ID" value="KAI0052875.1"/>
    <property type="molecule type" value="Genomic_DNA"/>
</dbReference>
<proteinExistence type="predicted"/>
<evidence type="ECO:0000313" key="1">
    <source>
        <dbReference type="EMBL" id="KAI0052875.1"/>
    </source>
</evidence>
<reference evidence="1" key="1">
    <citation type="submission" date="2021-02" db="EMBL/GenBank/DDBJ databases">
        <authorList>
            <consortium name="DOE Joint Genome Institute"/>
            <person name="Ahrendt S."/>
            <person name="Looney B.P."/>
            <person name="Miyauchi S."/>
            <person name="Morin E."/>
            <person name="Drula E."/>
            <person name="Courty P.E."/>
            <person name="Chicoki N."/>
            <person name="Fauchery L."/>
            <person name="Kohler A."/>
            <person name="Kuo A."/>
            <person name="Labutti K."/>
            <person name="Pangilinan J."/>
            <person name="Lipzen A."/>
            <person name="Riley R."/>
            <person name="Andreopoulos W."/>
            <person name="He G."/>
            <person name="Johnson J."/>
            <person name="Barry K.W."/>
            <person name="Grigoriev I.V."/>
            <person name="Nagy L."/>
            <person name="Hibbett D."/>
            <person name="Henrissat B."/>
            <person name="Matheny P.B."/>
            <person name="Labbe J."/>
            <person name="Martin F."/>
        </authorList>
    </citation>
    <scope>NUCLEOTIDE SEQUENCE</scope>
    <source>
        <strain evidence="1">FP105234-sp</strain>
    </source>
</reference>
<keyword evidence="2" id="KW-1185">Reference proteome</keyword>
<comment type="caution">
    <text evidence="1">The sequence shown here is derived from an EMBL/GenBank/DDBJ whole genome shotgun (WGS) entry which is preliminary data.</text>
</comment>
<reference evidence="1" key="2">
    <citation type="journal article" date="2022" name="New Phytol.">
        <title>Evolutionary transition to the ectomycorrhizal habit in the genomes of a hyperdiverse lineage of mushroom-forming fungi.</title>
        <authorList>
            <person name="Looney B."/>
            <person name="Miyauchi S."/>
            <person name="Morin E."/>
            <person name="Drula E."/>
            <person name="Courty P.E."/>
            <person name="Kohler A."/>
            <person name="Kuo A."/>
            <person name="LaButti K."/>
            <person name="Pangilinan J."/>
            <person name="Lipzen A."/>
            <person name="Riley R."/>
            <person name="Andreopoulos W."/>
            <person name="He G."/>
            <person name="Johnson J."/>
            <person name="Nolan M."/>
            <person name="Tritt A."/>
            <person name="Barry K.W."/>
            <person name="Grigoriev I.V."/>
            <person name="Nagy L.G."/>
            <person name="Hibbett D."/>
            <person name="Henrissat B."/>
            <person name="Matheny P.B."/>
            <person name="Labbe J."/>
            <person name="Martin F.M."/>
        </authorList>
    </citation>
    <scope>NUCLEOTIDE SEQUENCE</scope>
    <source>
        <strain evidence="1">FP105234-sp</strain>
    </source>
</reference>
<dbReference type="Proteomes" id="UP000814033">
    <property type="component" value="Unassembled WGS sequence"/>
</dbReference>